<dbReference type="GO" id="GO:0016020">
    <property type="term" value="C:membrane"/>
    <property type="evidence" value="ECO:0007669"/>
    <property type="project" value="UniProtKB-SubCell"/>
</dbReference>
<evidence type="ECO:0000256" key="4">
    <source>
        <dbReference type="ARBA" id="ARBA00023136"/>
    </source>
</evidence>
<keyword evidence="2 5" id="KW-0812">Transmembrane</keyword>
<protein>
    <submittedName>
        <fullName evidence="6">Uncharacterized protein</fullName>
    </submittedName>
</protein>
<dbReference type="PANTHER" id="PTHR23291">
    <property type="entry name" value="BAX INHIBITOR-RELATED"/>
    <property type="match status" value="1"/>
</dbReference>
<proteinExistence type="inferred from homology"/>
<feature type="transmembrane region" description="Helical" evidence="5">
    <location>
        <begin position="133"/>
        <end position="154"/>
    </location>
</feature>
<feature type="transmembrane region" description="Helical" evidence="5">
    <location>
        <begin position="100"/>
        <end position="121"/>
    </location>
</feature>
<comment type="similarity">
    <text evidence="5">Belongs to the BI1 family.</text>
</comment>
<organism evidence="6 7">
    <name type="scientific">Triparma columacea</name>
    <dbReference type="NCBI Taxonomy" id="722753"/>
    <lineage>
        <taxon>Eukaryota</taxon>
        <taxon>Sar</taxon>
        <taxon>Stramenopiles</taxon>
        <taxon>Ochrophyta</taxon>
        <taxon>Bolidophyceae</taxon>
        <taxon>Parmales</taxon>
        <taxon>Triparmaceae</taxon>
        <taxon>Triparma</taxon>
    </lineage>
</organism>
<dbReference type="Pfam" id="PF01027">
    <property type="entry name" value="Bax1-I"/>
    <property type="match status" value="1"/>
</dbReference>
<dbReference type="Proteomes" id="UP001165065">
    <property type="component" value="Unassembled WGS sequence"/>
</dbReference>
<keyword evidence="3 5" id="KW-1133">Transmembrane helix</keyword>
<keyword evidence="7" id="KW-1185">Reference proteome</keyword>
<evidence type="ECO:0000256" key="1">
    <source>
        <dbReference type="ARBA" id="ARBA00004141"/>
    </source>
</evidence>
<dbReference type="EMBL" id="BRYA01000208">
    <property type="protein sequence ID" value="GMI44137.1"/>
    <property type="molecule type" value="Genomic_DNA"/>
</dbReference>
<feature type="transmembrane region" description="Helical" evidence="5">
    <location>
        <begin position="222"/>
        <end position="241"/>
    </location>
</feature>
<sequence length="291" mass="32315">MFVALKSFIIARLPHSEPTTTTTTTKRKRSRGVLKGTIFESDSTQIDPKTSINQFLTRDSRKNFITKVYTILTIQLLTTSTFVFLAQLNRAPILRILSSQLGPFIHLSLCVCSFVSMYALMSDPTRRRGPDKYKYLSVFTIFQSLLVAMFTAFFPSRMVVSAAMTTAVGVGGVTIATVANKNPKYDLTQMGQGIMSVTSVFVGYSIINLLGRLFGFKAGLPWNELLMCSVGAGIASAWLGYHTSLIVGGSHSKYKMHEDDYVFGAVAVYNDIINLFIYILRIMAETQRSKD</sequence>
<dbReference type="AlphaFoldDB" id="A0A9W7GEZ6"/>
<name>A0A9W7GEZ6_9STRA</name>
<feature type="transmembrane region" description="Helical" evidence="5">
    <location>
        <begin position="190"/>
        <end position="210"/>
    </location>
</feature>
<dbReference type="InterPro" id="IPR006214">
    <property type="entry name" value="Bax_inhibitor_1-related"/>
</dbReference>
<dbReference type="PANTHER" id="PTHR23291:SF50">
    <property type="entry name" value="PROTEIN LIFEGUARD 4"/>
    <property type="match status" value="1"/>
</dbReference>
<feature type="transmembrane region" description="Helical" evidence="5">
    <location>
        <begin position="261"/>
        <end position="280"/>
    </location>
</feature>
<dbReference type="OrthoDB" id="7933078at2759"/>
<comment type="caution">
    <text evidence="6">The sequence shown here is derived from an EMBL/GenBank/DDBJ whole genome shotgun (WGS) entry which is preliminary data.</text>
</comment>
<accession>A0A9W7GEZ6</accession>
<evidence type="ECO:0000256" key="3">
    <source>
        <dbReference type="ARBA" id="ARBA00022989"/>
    </source>
</evidence>
<feature type="transmembrane region" description="Helical" evidence="5">
    <location>
        <begin position="68"/>
        <end position="88"/>
    </location>
</feature>
<gene>
    <name evidence="6" type="ORF">TrCOL_g5475</name>
</gene>
<evidence type="ECO:0000256" key="5">
    <source>
        <dbReference type="RuleBase" id="RU004379"/>
    </source>
</evidence>
<evidence type="ECO:0000313" key="7">
    <source>
        <dbReference type="Proteomes" id="UP001165065"/>
    </source>
</evidence>
<comment type="subcellular location">
    <subcellularLocation>
        <location evidence="1">Membrane</location>
        <topology evidence="1">Multi-pass membrane protein</topology>
    </subcellularLocation>
</comment>
<reference evidence="7" key="1">
    <citation type="journal article" date="2023" name="Commun. Biol.">
        <title>Genome analysis of Parmales, the sister group of diatoms, reveals the evolutionary specialization of diatoms from phago-mixotrophs to photoautotrophs.</title>
        <authorList>
            <person name="Ban H."/>
            <person name="Sato S."/>
            <person name="Yoshikawa S."/>
            <person name="Yamada K."/>
            <person name="Nakamura Y."/>
            <person name="Ichinomiya M."/>
            <person name="Sato N."/>
            <person name="Blanc-Mathieu R."/>
            <person name="Endo H."/>
            <person name="Kuwata A."/>
            <person name="Ogata H."/>
        </authorList>
    </citation>
    <scope>NUCLEOTIDE SEQUENCE [LARGE SCALE GENOMIC DNA]</scope>
</reference>
<evidence type="ECO:0000313" key="6">
    <source>
        <dbReference type="EMBL" id="GMI44137.1"/>
    </source>
</evidence>
<evidence type="ECO:0000256" key="2">
    <source>
        <dbReference type="ARBA" id="ARBA00022692"/>
    </source>
</evidence>
<keyword evidence="4 5" id="KW-0472">Membrane</keyword>